<sequence length="217" mass="23891">MTDSVNGAGHTSGNWFKQVSAKSAKALKGFLHFGSVSKASGNRHIKSASLEYKKPEPTPVHSRSIRQANASELASIRTPVTPKNSPTAKIPSLPLLESDSVQEQIYNAEFQLMELNQNWSLLNDAVSRATALKEKTGRQFNAISRNAGLNPKSALRSMKFTAARNRFIKAVQLERTTKKALQNLEAQIDKQDRAIQGLRAAENRQAERELRQLLAGG</sequence>
<organism evidence="2 3">
    <name type="scientific">Endozoicomonas gorgoniicola</name>
    <dbReference type="NCBI Taxonomy" id="1234144"/>
    <lineage>
        <taxon>Bacteria</taxon>
        <taxon>Pseudomonadati</taxon>
        <taxon>Pseudomonadota</taxon>
        <taxon>Gammaproteobacteria</taxon>
        <taxon>Oceanospirillales</taxon>
        <taxon>Endozoicomonadaceae</taxon>
        <taxon>Endozoicomonas</taxon>
    </lineage>
</organism>
<protein>
    <submittedName>
        <fullName evidence="2">Uncharacterized protein</fullName>
    </submittedName>
</protein>
<evidence type="ECO:0000256" key="1">
    <source>
        <dbReference type="SAM" id="Coils"/>
    </source>
</evidence>
<reference evidence="2 3" key="1">
    <citation type="submission" date="2022-10" db="EMBL/GenBank/DDBJ databases">
        <title>High-quality genome sequences of two octocoral-associated bacteria, Endozoicomonas euniceicola EF212 and Endozoicomonas gorgoniicola PS125.</title>
        <authorList>
            <person name="Chiou Y.-J."/>
            <person name="Chen Y.-H."/>
        </authorList>
    </citation>
    <scope>NUCLEOTIDE SEQUENCE [LARGE SCALE GENOMIC DNA]</scope>
    <source>
        <strain evidence="2 3">PS125</strain>
    </source>
</reference>
<evidence type="ECO:0000313" key="3">
    <source>
        <dbReference type="Proteomes" id="UP001209854"/>
    </source>
</evidence>
<dbReference type="Proteomes" id="UP001209854">
    <property type="component" value="Unassembled WGS sequence"/>
</dbReference>
<keyword evidence="3" id="KW-1185">Reference proteome</keyword>
<accession>A0ABT3MYC5</accession>
<proteinExistence type="predicted"/>
<gene>
    <name evidence="2" type="ORF">NX722_17435</name>
</gene>
<name>A0ABT3MYC5_9GAMM</name>
<evidence type="ECO:0000313" key="2">
    <source>
        <dbReference type="EMBL" id="MCW7554371.1"/>
    </source>
</evidence>
<comment type="caution">
    <text evidence="2">The sequence shown here is derived from an EMBL/GenBank/DDBJ whole genome shotgun (WGS) entry which is preliminary data.</text>
</comment>
<dbReference type="EMBL" id="JAPFCC010000001">
    <property type="protein sequence ID" value="MCW7554371.1"/>
    <property type="molecule type" value="Genomic_DNA"/>
</dbReference>
<dbReference type="RefSeq" id="WP_262564117.1">
    <property type="nucleotide sequence ID" value="NZ_JAPFCC010000001.1"/>
</dbReference>
<feature type="coiled-coil region" evidence="1">
    <location>
        <begin position="174"/>
        <end position="201"/>
    </location>
</feature>
<keyword evidence="1" id="KW-0175">Coiled coil</keyword>